<keyword evidence="3" id="KW-1185">Reference proteome</keyword>
<dbReference type="EMBL" id="SNXO01000021">
    <property type="protein sequence ID" value="TDP54564.1"/>
    <property type="molecule type" value="Genomic_DNA"/>
</dbReference>
<protein>
    <submittedName>
        <fullName evidence="2">7, 8-dihydropterin-6-yl-methyl-4-(Beta-D-ribofuranosyl)aminobenzene 5'-phosphate synthase</fullName>
    </submittedName>
</protein>
<dbReference type="CDD" id="cd07713">
    <property type="entry name" value="DHPS-like_MBL-fold"/>
    <property type="match status" value="1"/>
</dbReference>
<dbReference type="InterPro" id="IPR036866">
    <property type="entry name" value="RibonucZ/Hydroxyglut_hydro"/>
</dbReference>
<accession>A0A4R6Q063</accession>
<evidence type="ECO:0000313" key="2">
    <source>
        <dbReference type="EMBL" id="TDP54564.1"/>
    </source>
</evidence>
<dbReference type="OrthoDB" id="9803916at2"/>
<proteinExistence type="predicted"/>
<dbReference type="PANTHER" id="PTHR13754:SF13">
    <property type="entry name" value="METALLO-BETA-LACTAMASE SUPERFAMILY PROTEIN (AFU_ORTHOLOGUE AFUA_3G07630)"/>
    <property type="match status" value="1"/>
</dbReference>
<feature type="domain" description="Metallo-beta-lactamase" evidence="1">
    <location>
        <begin position="21"/>
        <end position="248"/>
    </location>
</feature>
<dbReference type="GO" id="GO:0016740">
    <property type="term" value="F:transferase activity"/>
    <property type="evidence" value="ECO:0007669"/>
    <property type="project" value="TreeGrafter"/>
</dbReference>
<sequence length="277" mass="30714">MIKFTFLSENKTDDPACDAEFGLSVYIETPAMNILFDTGASDLFEKNARRKHVDLEDVDACVISHGHYDHTGGVPRFTVLNDKAQVYIHKNAFRETYGTTRGKMDKHPCSILWTEEEKEHVRTRLTLTDGPCWLTDDIVVSGTIPDVPGSAPTEKFYIKDIDGVLNPDPMDHEQFLAIRNGSEGVFVFSGCSHKGVIAALDYAKKLFPGERIAGLIAGMHLFGATDEVRREVVDKVMAEDPDMVAPVHCTGIDAIIMLKERLGDRCIVPSAGSSYEY</sequence>
<dbReference type="Pfam" id="PF00753">
    <property type="entry name" value="Lactamase_B"/>
    <property type="match status" value="1"/>
</dbReference>
<gene>
    <name evidence="2" type="ORF">EV211_12116</name>
</gene>
<comment type="caution">
    <text evidence="2">The sequence shown here is derived from an EMBL/GenBank/DDBJ whole genome shotgun (WGS) entry which is preliminary data.</text>
</comment>
<organism evidence="2 3">
    <name type="scientific">Aminicella lysinilytica</name>
    <dbReference type="NCBI Taxonomy" id="433323"/>
    <lineage>
        <taxon>Bacteria</taxon>
        <taxon>Bacillati</taxon>
        <taxon>Bacillota</taxon>
        <taxon>Clostridia</taxon>
        <taxon>Peptostreptococcales</taxon>
        <taxon>Anaerovoracaceae</taxon>
        <taxon>Aminicella</taxon>
    </lineage>
</organism>
<dbReference type="RefSeq" id="WP_133528630.1">
    <property type="nucleotide sequence ID" value="NZ_SNXO01000021.1"/>
</dbReference>
<evidence type="ECO:0000259" key="1">
    <source>
        <dbReference type="SMART" id="SM00849"/>
    </source>
</evidence>
<reference evidence="2 3" key="1">
    <citation type="submission" date="2019-03" db="EMBL/GenBank/DDBJ databases">
        <title>Genomic Encyclopedia of Type Strains, Phase IV (KMG-IV): sequencing the most valuable type-strain genomes for metagenomic binning, comparative biology and taxonomic classification.</title>
        <authorList>
            <person name="Goeker M."/>
        </authorList>
    </citation>
    <scope>NUCLEOTIDE SEQUENCE [LARGE SCALE GENOMIC DNA]</scope>
    <source>
        <strain evidence="2 3">DSM 28287</strain>
    </source>
</reference>
<dbReference type="Proteomes" id="UP000295500">
    <property type="component" value="Unassembled WGS sequence"/>
</dbReference>
<evidence type="ECO:0000313" key="3">
    <source>
        <dbReference type="Proteomes" id="UP000295500"/>
    </source>
</evidence>
<dbReference type="InterPro" id="IPR041712">
    <property type="entry name" value="DHPS-like_MBL-fold"/>
</dbReference>
<dbReference type="Gene3D" id="3.60.15.10">
    <property type="entry name" value="Ribonuclease Z/Hydroxyacylglutathione hydrolase-like"/>
    <property type="match status" value="1"/>
</dbReference>
<dbReference type="SMART" id="SM00849">
    <property type="entry name" value="Lactamase_B"/>
    <property type="match status" value="1"/>
</dbReference>
<name>A0A4R6Q063_9FIRM</name>
<dbReference type="SUPFAM" id="SSF56281">
    <property type="entry name" value="Metallo-hydrolase/oxidoreductase"/>
    <property type="match status" value="1"/>
</dbReference>
<dbReference type="InterPro" id="IPR052926">
    <property type="entry name" value="Metallo-beta-lactamase_dom"/>
</dbReference>
<dbReference type="InterPro" id="IPR001279">
    <property type="entry name" value="Metallo-B-lactamas"/>
</dbReference>
<dbReference type="PANTHER" id="PTHR13754">
    <property type="entry name" value="METALLO-BETA-LACTAMASE SUPERFAMILY PROTEIN"/>
    <property type="match status" value="1"/>
</dbReference>
<dbReference type="AlphaFoldDB" id="A0A4R6Q063"/>